<protein>
    <submittedName>
        <fullName evidence="1">Uncharacterized protein</fullName>
    </submittedName>
</protein>
<proteinExistence type="predicted"/>
<evidence type="ECO:0000313" key="1">
    <source>
        <dbReference type="EMBL" id="KAI3353869.1"/>
    </source>
</evidence>
<evidence type="ECO:0000313" key="2">
    <source>
        <dbReference type="Proteomes" id="UP000831701"/>
    </source>
</evidence>
<reference evidence="1" key="1">
    <citation type="submission" date="2022-04" db="EMBL/GenBank/DDBJ databases">
        <title>Jade perch genome.</title>
        <authorList>
            <person name="Chao B."/>
        </authorList>
    </citation>
    <scope>NUCLEOTIDE SEQUENCE</scope>
    <source>
        <strain evidence="1">CB-2022</strain>
    </source>
</reference>
<comment type="caution">
    <text evidence="1">The sequence shown here is derived from an EMBL/GenBank/DDBJ whole genome shotgun (WGS) entry which is preliminary data.</text>
</comment>
<gene>
    <name evidence="1" type="ORF">L3Q82_005076</name>
</gene>
<organism evidence="1 2">
    <name type="scientific">Scortum barcoo</name>
    <name type="common">barcoo grunter</name>
    <dbReference type="NCBI Taxonomy" id="214431"/>
    <lineage>
        <taxon>Eukaryota</taxon>
        <taxon>Metazoa</taxon>
        <taxon>Chordata</taxon>
        <taxon>Craniata</taxon>
        <taxon>Vertebrata</taxon>
        <taxon>Euteleostomi</taxon>
        <taxon>Actinopterygii</taxon>
        <taxon>Neopterygii</taxon>
        <taxon>Teleostei</taxon>
        <taxon>Neoteleostei</taxon>
        <taxon>Acanthomorphata</taxon>
        <taxon>Eupercaria</taxon>
        <taxon>Centrarchiformes</taxon>
        <taxon>Terapontoidei</taxon>
        <taxon>Terapontidae</taxon>
        <taxon>Scortum</taxon>
    </lineage>
</organism>
<keyword evidence="2" id="KW-1185">Reference proteome</keyword>
<accession>A0ACB8VE76</accession>
<dbReference type="Proteomes" id="UP000831701">
    <property type="component" value="Chromosome 22"/>
</dbReference>
<dbReference type="EMBL" id="CM041552">
    <property type="protein sequence ID" value="KAI3353869.1"/>
    <property type="molecule type" value="Genomic_DNA"/>
</dbReference>
<sequence length="102" mass="11201">MGNRRMMAKLSSLLTNTSHPLQDTLTALGSSFSERLLHPRCVKESQEVFDSPPHPLVGAGTVSWSRMAWGRNDLLSLSVEQDSDNSLSLKLLLCLEMVLCSG</sequence>
<name>A0ACB8VE76_9TELE</name>